<protein>
    <submittedName>
        <fullName evidence="1">Uncharacterized protein</fullName>
    </submittedName>
</protein>
<evidence type="ECO:0000313" key="1">
    <source>
        <dbReference type="EMBL" id="CAI9972449.1"/>
    </source>
</evidence>
<proteinExistence type="predicted"/>
<sequence>MMLNIINYSYQIAIQLDDLQQSMLNIENQLFEKIMKQNFIQTVEQQMDDQQTMYYDPKLFLFKTTYENESKLSELNVSKEMRYFSAMGKLGLIVNPKYAALFSQQNKIDAADLIQRFLHDTPDLDYFYSVQFKFLNQSFNIYSDFFSFVEENLSIIDTQQFISNTKQNIFQYVINNQKSIVYSLNFTSPIPLQKTSKDVVILISDFSDMDVITNVMFEAATIYDHIWVICLLDSGYVNIIQHMYNRQYLSLQAFVNLKHDIVLEIIQHKTTSIYVQNKQIMQILQQINDANTDERIYLQNNNSKNPSTNHISSEILVFVFGAVNFVGTTTKKIDIEWNLHMFLISNSTEEINQQTLFLGSQNLYSVKYHDYQDFTQNMLPLIVSELAMLYVSTQDEIGVVNETVVMARAIYRDNTYLGMICVQPKIFDTFIDLIMNNFDSLSATTLTIRVNEQRRDLMNPYYQFKQTVDFKRNESLYQLSPVALHLINQIKISDQIKNNLVISTKMVDDDYYIQNYQGYYQKLIQHKEFILHVGLSSTAIAVRTRKQMQTASCQTINLQTNVQPFNIAEYRQITGKQFVPYDQNCILYYQQQCVIKNDSGLNINLKKQIQKQFKYPQTPICITPFQSSKFTLMLGLDKTINEIAQGTALGNFTAAKQEYNLIKQLMLKGDQASIGLLKFKYLTISPNSMKEFSNIETCAMVVQGKTFSSPKLYDSLVNRTTVSPIVLLSAFGVVNEVIHFSQVAKSLEYLLTQQHVDGVYLGHTLKGGDDIDYVNILEQRNFVENQLSSNQEVLMRNKYCLDLARYYTTMYFMFSSNSSNNDIVQIEQLKSNIEGMNSKFRLGFGNQKFFLTKPLISKNKSLVNAPNINGYLTIEINYNIFEDLTQHPYLIMDGTGQIIYSNNTQLNQNQQLLEVGVRQILLDIGYLKEYVQNTTVQSTHKTISMNLHFWDTALNNKQFSLFVNQNLSRFEGLLVEEDYNQSAVYERTIVVNATKSQYFQSGSIYIKEFSVFNEFIIILNDVQHYNIPLDQLLNEQKQQQKLIQQSVPINVTLIDVYYPNITTRSKKIPQVFHRMQQTKSSPLSINVLNNRSDLIHIMFSLSLTVMYLIYKILRQNKQEFSVQEHFTDYETNIIVNSQSSFIPFFEMNYTEEASNMSMGIRENKLSFAFCPSISNNYVFKENIISYQESIFLVQKIQFRYQIISHLHNLFQDQVQTQVSFILMCPAQQYAIFVSKIKSESANMSKEVTNFSNSTKLIVKSKENIVVMPNRQIVTYLQDKKQKIVTKKMNQINQSYTNEREIINYPRWFDDINDFYSQDNTSVCNVNICLFVQTDRHITNTRVKQLIEQAIIIAEQ</sequence>
<dbReference type="EMBL" id="CATOUU010001109">
    <property type="protein sequence ID" value="CAI9972449.1"/>
    <property type="molecule type" value="Genomic_DNA"/>
</dbReference>
<gene>
    <name evidence="2" type="ORF">HINF_LOCUS60020</name>
    <name evidence="1" type="ORF">HINF_LOCUS60094</name>
</gene>
<name>A0AA86R698_9EUKA</name>
<organism evidence="1">
    <name type="scientific">Hexamita inflata</name>
    <dbReference type="NCBI Taxonomy" id="28002"/>
    <lineage>
        <taxon>Eukaryota</taxon>
        <taxon>Metamonada</taxon>
        <taxon>Diplomonadida</taxon>
        <taxon>Hexamitidae</taxon>
        <taxon>Hexamitinae</taxon>
        <taxon>Hexamita</taxon>
    </lineage>
</organism>
<keyword evidence="3" id="KW-1185">Reference proteome</keyword>
<dbReference type="EMBL" id="CAXDID020000348">
    <property type="protein sequence ID" value="CAL6080759.1"/>
    <property type="molecule type" value="Genomic_DNA"/>
</dbReference>
<accession>A0AA86R698</accession>
<reference evidence="1" key="1">
    <citation type="submission" date="2023-06" db="EMBL/GenBank/DDBJ databases">
        <authorList>
            <person name="Kurt Z."/>
        </authorList>
    </citation>
    <scope>NUCLEOTIDE SEQUENCE</scope>
</reference>
<dbReference type="Proteomes" id="UP001642409">
    <property type="component" value="Unassembled WGS sequence"/>
</dbReference>
<evidence type="ECO:0000313" key="2">
    <source>
        <dbReference type="EMBL" id="CAL6080759.1"/>
    </source>
</evidence>
<comment type="caution">
    <text evidence="1">The sequence shown here is derived from an EMBL/GenBank/DDBJ whole genome shotgun (WGS) entry which is preliminary data.</text>
</comment>
<reference evidence="2 3" key="2">
    <citation type="submission" date="2024-07" db="EMBL/GenBank/DDBJ databases">
        <authorList>
            <person name="Akdeniz Z."/>
        </authorList>
    </citation>
    <scope>NUCLEOTIDE SEQUENCE [LARGE SCALE GENOMIC DNA]</scope>
</reference>
<evidence type="ECO:0000313" key="3">
    <source>
        <dbReference type="Proteomes" id="UP001642409"/>
    </source>
</evidence>